<dbReference type="InterPro" id="IPR016035">
    <property type="entry name" value="Acyl_Trfase/lysoPLipase"/>
</dbReference>
<reference evidence="9" key="2">
    <citation type="journal article" date="2023" name="IMA Fungus">
        <title>Comparative genomic study of the Penicillium genus elucidates a diverse pangenome and 15 lateral gene transfer events.</title>
        <authorList>
            <person name="Petersen C."/>
            <person name="Sorensen T."/>
            <person name="Nielsen M.R."/>
            <person name="Sondergaard T.E."/>
            <person name="Sorensen J.L."/>
            <person name="Fitzpatrick D.A."/>
            <person name="Frisvad J.C."/>
            <person name="Nielsen K.L."/>
        </authorList>
    </citation>
    <scope>NUCLEOTIDE SEQUENCE</scope>
    <source>
        <strain evidence="9">IBT 30069</strain>
    </source>
</reference>
<dbReference type="InterPro" id="IPR042104">
    <property type="entry name" value="PKS_dehydratase_sf"/>
</dbReference>
<dbReference type="InterPro" id="IPR020841">
    <property type="entry name" value="PKS_Beta-ketoAc_synthase_dom"/>
</dbReference>
<dbReference type="Gene3D" id="3.90.180.10">
    <property type="entry name" value="Medium-chain alcohol dehydrogenases, catalytic domain"/>
    <property type="match status" value="1"/>
</dbReference>
<dbReference type="SUPFAM" id="SSF50129">
    <property type="entry name" value="GroES-like"/>
    <property type="match status" value="1"/>
</dbReference>
<dbReference type="Pfam" id="PF14765">
    <property type="entry name" value="PS-DH"/>
    <property type="match status" value="1"/>
</dbReference>
<dbReference type="PROSITE" id="PS52004">
    <property type="entry name" value="KS3_2"/>
    <property type="match status" value="1"/>
</dbReference>
<dbReference type="Gene3D" id="3.10.129.110">
    <property type="entry name" value="Polyketide synthase dehydratase"/>
    <property type="match status" value="1"/>
</dbReference>
<dbReference type="PANTHER" id="PTHR43775:SF29">
    <property type="entry name" value="ASPERFURANONE POLYKETIDE SYNTHASE AFOG-RELATED"/>
    <property type="match status" value="1"/>
</dbReference>
<feature type="region of interest" description="C-terminal hotdog fold" evidence="5">
    <location>
        <begin position="1090"/>
        <end position="1247"/>
    </location>
</feature>
<dbReference type="InterPro" id="IPR011032">
    <property type="entry name" value="GroES-like_sf"/>
</dbReference>
<reference evidence="9" key="1">
    <citation type="submission" date="2022-11" db="EMBL/GenBank/DDBJ databases">
        <authorList>
            <person name="Petersen C."/>
        </authorList>
    </citation>
    <scope>NUCLEOTIDE SEQUENCE</scope>
    <source>
        <strain evidence="9">IBT 30069</strain>
    </source>
</reference>
<keyword evidence="10" id="KW-1185">Reference proteome</keyword>
<dbReference type="GO" id="GO:0006633">
    <property type="term" value="P:fatty acid biosynthetic process"/>
    <property type="evidence" value="ECO:0007669"/>
    <property type="project" value="TreeGrafter"/>
</dbReference>
<keyword evidence="3 9" id="KW-0808">Transferase</keyword>
<dbReference type="PANTHER" id="PTHR43775">
    <property type="entry name" value="FATTY ACID SYNTHASE"/>
    <property type="match status" value="1"/>
</dbReference>
<dbReference type="GO" id="GO:0016787">
    <property type="term" value="F:hydrolase activity"/>
    <property type="evidence" value="ECO:0007669"/>
    <property type="project" value="UniProtKB-KW"/>
</dbReference>
<dbReference type="SUPFAM" id="SSF55048">
    <property type="entry name" value="Probable ACP-binding domain of malonyl-CoA ACP transacylase"/>
    <property type="match status" value="1"/>
</dbReference>
<evidence type="ECO:0000313" key="9">
    <source>
        <dbReference type="EMBL" id="KAJ5115816.1"/>
    </source>
</evidence>
<evidence type="ECO:0000256" key="3">
    <source>
        <dbReference type="ARBA" id="ARBA00022679"/>
    </source>
</evidence>
<dbReference type="InterPro" id="IPR020807">
    <property type="entry name" value="PKS_DH"/>
</dbReference>
<dbReference type="EMBL" id="JAPQKH010000001">
    <property type="protein sequence ID" value="KAJ5115816.1"/>
    <property type="molecule type" value="Genomic_DNA"/>
</dbReference>
<dbReference type="InterPro" id="IPR001227">
    <property type="entry name" value="Ac_transferase_dom_sf"/>
</dbReference>
<dbReference type="PROSITE" id="PS50075">
    <property type="entry name" value="CARRIER"/>
    <property type="match status" value="1"/>
</dbReference>
<feature type="region of interest" description="N-terminal hotdog fold" evidence="5">
    <location>
        <begin position="938"/>
        <end position="1069"/>
    </location>
</feature>
<dbReference type="Pfam" id="PF08659">
    <property type="entry name" value="KR"/>
    <property type="match status" value="1"/>
</dbReference>
<accession>A0A9W9KS17</accession>
<dbReference type="InterPro" id="IPR036736">
    <property type="entry name" value="ACP-like_sf"/>
</dbReference>
<organism evidence="9 10">
    <name type="scientific">Penicillium angulare</name>
    <dbReference type="NCBI Taxonomy" id="116970"/>
    <lineage>
        <taxon>Eukaryota</taxon>
        <taxon>Fungi</taxon>
        <taxon>Dikarya</taxon>
        <taxon>Ascomycota</taxon>
        <taxon>Pezizomycotina</taxon>
        <taxon>Eurotiomycetes</taxon>
        <taxon>Eurotiomycetidae</taxon>
        <taxon>Eurotiales</taxon>
        <taxon>Aspergillaceae</taxon>
        <taxon>Penicillium</taxon>
    </lineage>
</organism>
<dbReference type="InterPro" id="IPR013968">
    <property type="entry name" value="PKS_KR"/>
</dbReference>
<dbReference type="InterPro" id="IPR036291">
    <property type="entry name" value="NAD(P)-bd_dom_sf"/>
</dbReference>
<dbReference type="InterPro" id="IPR016039">
    <property type="entry name" value="Thiolase-like"/>
</dbReference>
<dbReference type="InterPro" id="IPR057326">
    <property type="entry name" value="KR_dom"/>
</dbReference>
<proteinExistence type="predicted"/>
<dbReference type="SMART" id="SM00827">
    <property type="entry name" value="PKS_AT"/>
    <property type="match status" value="1"/>
</dbReference>
<evidence type="ECO:0000259" key="7">
    <source>
        <dbReference type="PROSITE" id="PS52004"/>
    </source>
</evidence>
<dbReference type="GO" id="GO:1901336">
    <property type="term" value="P:lactone biosynthetic process"/>
    <property type="evidence" value="ECO:0007669"/>
    <property type="project" value="UniProtKB-ARBA"/>
</dbReference>
<dbReference type="InterPro" id="IPR014043">
    <property type="entry name" value="Acyl_transferase_dom"/>
</dbReference>
<dbReference type="SMART" id="SM00822">
    <property type="entry name" value="PKS_KR"/>
    <property type="match status" value="1"/>
</dbReference>
<dbReference type="InterPro" id="IPR009081">
    <property type="entry name" value="PP-bd_ACP"/>
</dbReference>
<gene>
    <name evidence="9" type="ORF">N7456_000164</name>
</gene>
<dbReference type="InterPro" id="IPR014031">
    <property type="entry name" value="Ketoacyl_synth_C"/>
</dbReference>
<dbReference type="Pfam" id="PF00698">
    <property type="entry name" value="Acyl_transf_1"/>
    <property type="match status" value="1"/>
</dbReference>
<name>A0A9W9KS17_9EURO</name>
<feature type="active site" description="Proton acceptor; for dehydratase activity" evidence="5">
    <location>
        <position position="970"/>
    </location>
</feature>
<comment type="caution">
    <text evidence="9">The sequence shown here is derived from an EMBL/GenBank/DDBJ whole genome shotgun (WGS) entry which is preliminary data.</text>
</comment>
<dbReference type="SUPFAM" id="SSF51735">
    <property type="entry name" value="NAD(P)-binding Rossmann-fold domains"/>
    <property type="match status" value="2"/>
</dbReference>
<protein>
    <submittedName>
        <fullName evidence="9">Acyl transferase/acyl hydrolase/lysophospholipase</fullName>
    </submittedName>
</protein>
<dbReference type="Pfam" id="PF02801">
    <property type="entry name" value="Ketoacyl-synt_C"/>
    <property type="match status" value="1"/>
</dbReference>
<keyword evidence="9" id="KW-0378">Hydrolase</keyword>
<dbReference type="OrthoDB" id="329835at2759"/>
<feature type="active site" description="Proton donor; for dehydratase activity" evidence="5">
    <location>
        <position position="1160"/>
    </location>
</feature>
<evidence type="ECO:0000259" key="6">
    <source>
        <dbReference type="PROSITE" id="PS50075"/>
    </source>
</evidence>
<keyword evidence="2" id="KW-0597">Phosphoprotein</keyword>
<dbReference type="Pfam" id="PF16197">
    <property type="entry name" value="KAsynt_C_assoc"/>
    <property type="match status" value="1"/>
</dbReference>
<dbReference type="Gene3D" id="3.40.50.720">
    <property type="entry name" value="NAD(P)-binding Rossmann-like Domain"/>
    <property type="match status" value="2"/>
</dbReference>
<feature type="domain" description="PKS/mFAS DH" evidence="8">
    <location>
        <begin position="938"/>
        <end position="1247"/>
    </location>
</feature>
<dbReference type="Pfam" id="PF00109">
    <property type="entry name" value="ketoacyl-synt"/>
    <property type="match status" value="1"/>
</dbReference>
<dbReference type="InterPro" id="IPR050091">
    <property type="entry name" value="PKS_NRPS_Biosynth_Enz"/>
</dbReference>
<feature type="domain" description="Ketosynthase family 3 (KS3)" evidence="7">
    <location>
        <begin position="14"/>
        <end position="440"/>
    </location>
</feature>
<evidence type="ECO:0000256" key="2">
    <source>
        <dbReference type="ARBA" id="ARBA00022553"/>
    </source>
</evidence>
<dbReference type="InterPro" id="IPR049900">
    <property type="entry name" value="PKS_mFAS_DH"/>
</dbReference>
<dbReference type="SMART" id="SM00829">
    <property type="entry name" value="PKS_ER"/>
    <property type="match status" value="1"/>
</dbReference>
<dbReference type="Proteomes" id="UP001149165">
    <property type="component" value="Unassembled WGS sequence"/>
</dbReference>
<dbReference type="InterPro" id="IPR032821">
    <property type="entry name" value="PKS_assoc"/>
</dbReference>
<dbReference type="GO" id="GO:0044550">
    <property type="term" value="P:secondary metabolite biosynthetic process"/>
    <property type="evidence" value="ECO:0007669"/>
    <property type="project" value="TreeGrafter"/>
</dbReference>
<dbReference type="SMART" id="SM00825">
    <property type="entry name" value="PKS_KS"/>
    <property type="match status" value="1"/>
</dbReference>
<evidence type="ECO:0000256" key="4">
    <source>
        <dbReference type="ARBA" id="ARBA00023268"/>
    </source>
</evidence>
<dbReference type="GO" id="GO:0016491">
    <property type="term" value="F:oxidoreductase activity"/>
    <property type="evidence" value="ECO:0007669"/>
    <property type="project" value="InterPro"/>
</dbReference>
<dbReference type="Pfam" id="PF21089">
    <property type="entry name" value="PKS_DH_N"/>
    <property type="match status" value="1"/>
</dbReference>
<evidence type="ECO:0000313" key="10">
    <source>
        <dbReference type="Proteomes" id="UP001149165"/>
    </source>
</evidence>
<dbReference type="InterPro" id="IPR014030">
    <property type="entry name" value="Ketoacyl_synth_N"/>
</dbReference>
<keyword evidence="1" id="KW-0596">Phosphopantetheine</keyword>
<dbReference type="PROSITE" id="PS52019">
    <property type="entry name" value="PKS_MFAS_DH"/>
    <property type="match status" value="1"/>
</dbReference>
<dbReference type="InterPro" id="IPR020843">
    <property type="entry name" value="ER"/>
</dbReference>
<evidence type="ECO:0000256" key="1">
    <source>
        <dbReference type="ARBA" id="ARBA00022450"/>
    </source>
</evidence>
<sequence length="2347" mass="255361">MSSLSEQQDMSALGEPIAVIGMSCRFSGEASSIEGFWEMLRHGRTGHGPVPSSRYQASAWHHPSHERKGAINHDSGFFIEEDPSYFDAPFFSITAKEAAGMDPVQRLLLEVAYEAFENGGVPMEDLAGSRTAVFSGCMTNDYELLSTSDMHDMPHNSATGNGRTMLANRLSWFFDLRGPSVMLDTACSSSLTAAHIACQAIRAGECNMALVTGASLILHPNFTQRLSYMHMLSADGISHSFDAKANGYGRGEGLGAVLLKPLSAAVANGDVIRSVIRATGINQDGRTPGITMPSRTSQADLIQAVYGSGQSSMRDTAYFEAHGTGTEVGDPTELAAIGDTLGAARADGDEPIYVGSVKSNIGHTEGAAGVASLIKTVLCLEKGMLVPNAGFTKLNPRIKLNEWGLRLSDACIEWPRHLSRRVSINSFGFGGSNTHLILESASMHLPPSSVALKRKDTHTPQVVVFSAQDMPGLERLAAKWTDFLQRRFSSGQDISLRNISHSMSSRRSKLPFRSFAVAESLEQLCDVLQQGLPQFPRASRTARVNLAFIFTGQGAQWAQMGIQLLDIPVFRNSITRSQQILSDLSCPWDLLEEMRADSVSSNMSLPDRSQSICCALQIALVDLLASWGVHPKATVGHSSGEIGAAYAARFITHETALRIAYFRGYYSLRMSQGERRGAMMAVGISSADVRKYLETLAGEDVVVACVNSPNSVTLSGDEDEIDKLEEQLKADGCFARKLQVKTAYHSPHMRDLAEEYESALKDICPISDGNSTVTMLSSVTKEQVQASDMKADYWVRNMVSPVEFSAAVSKLTEMKEVGKTRRRAMAVKWNAFLEIGPHEALKGPFHQTLQPIDATLTALPYQALVRRNTDALQATLGVTGMLWSIGASINIDAVNSSLNPAKPQLVESLPSYAWNHSNSFWHEPLASSRLRQRKHPRHDLLGVPFDYQNDMEPRWRNFLRVSEIPWLSDHVVAGSIVFPAAGMVSMVAEAARQLSDPKKSLEGIEFNDLSFMQGMVIPDDGDSGLETVLHVAPHRGGAGWYDFGIFSLPKGATWIRHATGSFIMHYDGTGVPFDEKEWDNFTKRVHDTQAAATSTDIDAVYNWLSETGGVTLGPKFRSIADASFCKDDRRLWMKGVVQDTQTGMPYEKESSCFLHPTALDALFQAAVLSCSDALTNQQANIPIGVDRLYLSTDWNLAKADEFAVHTETYWLDGGSRSDSIASDCSWSQPRALLKGIQLGRVPMRKKRDDQDNMGSNMNRFSSLVWKEHLESSVGQAPAAQIHYDGLEDWIERFRYTHGDARALVVIDSSSESQILSSIRSYAPDMRHRPRLQQLTVVCVSAEENAAANSEDITKQLAKFQAAHISSVTELDQAVVGEDLFDLVLVDRLSFKGGVDTGTLLESLASITEPDCWLAIHAHADEPDPLDFIGRSPEWNAAGLILRGDYALAHRKVEPAWTDSIVFLLTANRSLVMTSFQATLEKKLTMMGLKTCSVSLRDTSTLAGKTVISLVEFDSPWVSEWTSTEMSQFQELLRAKYVLWASPSPMEVTDASSAAGFGATTGLLRTLRNEHPTIKLVQGILHVLQLTVTPLIRRNPDLEYRLEKKRVLVPRVLATESVDEGMHILNHGPRPALSLLSDDSRSLQFYVDPEDAQLSHWMECSNFQVGLPDNQVEVQLQLQTISASGSAATYAPEASISVVEAVGIVRKLGRAVDTHLAVGDAVLVLAPGAGTILGMTTRVRIQSDAIARLPSHLSLSRAVATPLAYTLAYASLFNAARLESGSSVLLIGAFGHTLRALLNSAQDIPGVRVCVAAVDQAAADEITAQFPGVASGVFTVHGGLDANVSHFTGGKGVTAVISCLGGSTARVAARCLSAGGVYVDLSANIALSSLSSTFSSRGCTFVSLNLNAMLESGAEKVYMFFRRGMNLLQEHHNVHSGRIFSAANWADAEEHARLTGTRSLVHLTESPNVLIVPPVSEPVSLSKDQTFVLAGGLGTLGLALARTLADIGAHHVVILSRSAVARGAHKEVIDRIVDKGCLVDIVRCDISQEEDVTNFISHAETNGWDIKGLIQCATNLKDAMFDKMSFEYWRDSTYPKIRGTLNLHRAFADKNLDFFLTLSSVASLIGNIGQANYSAGNSFMDDLMAWRQANGLPGHSINIGLVPDGGSLGEGVESIEERTRRYSHLDGTEIHIPEIQSLVQLIIQSQGSIPAQIVAGLNDNLSPEGAAWRHDRKFEHRIRLTQSEANVASNQTSARLKNATSSEDAVQVVNETMQEYLAAAMATTADTIDLELPLSALGVVDSLKVTELQNWVLREMGAELSSFEFLGSQPLKSLSERIAVQSTFVAVC</sequence>
<dbReference type="Gene3D" id="3.40.47.10">
    <property type="match status" value="1"/>
</dbReference>
<evidence type="ECO:0000256" key="5">
    <source>
        <dbReference type="PROSITE-ProRule" id="PRU01363"/>
    </source>
</evidence>
<dbReference type="InterPro" id="IPR049552">
    <property type="entry name" value="PKS_DH_N"/>
</dbReference>
<dbReference type="SUPFAM" id="SSF47336">
    <property type="entry name" value="ACP-like"/>
    <property type="match status" value="1"/>
</dbReference>
<keyword evidence="4" id="KW-0511">Multifunctional enzyme</keyword>
<dbReference type="CDD" id="cd00833">
    <property type="entry name" value="PKS"/>
    <property type="match status" value="1"/>
</dbReference>
<feature type="domain" description="Carrier" evidence="6">
    <location>
        <begin position="2266"/>
        <end position="2341"/>
    </location>
</feature>
<dbReference type="Gene3D" id="3.40.366.10">
    <property type="entry name" value="Malonyl-Coenzyme A Acyl Carrier Protein, domain 2"/>
    <property type="match status" value="1"/>
</dbReference>
<dbReference type="SUPFAM" id="SSF53901">
    <property type="entry name" value="Thiolase-like"/>
    <property type="match status" value="1"/>
</dbReference>
<dbReference type="GO" id="GO:0004312">
    <property type="term" value="F:fatty acid synthase activity"/>
    <property type="evidence" value="ECO:0007669"/>
    <property type="project" value="TreeGrafter"/>
</dbReference>
<evidence type="ECO:0000259" key="8">
    <source>
        <dbReference type="PROSITE" id="PS52019"/>
    </source>
</evidence>
<dbReference type="SMART" id="SM00826">
    <property type="entry name" value="PKS_DH"/>
    <property type="match status" value="1"/>
</dbReference>
<dbReference type="SUPFAM" id="SSF52151">
    <property type="entry name" value="FabD/lysophospholipase-like"/>
    <property type="match status" value="1"/>
</dbReference>
<dbReference type="InterPro" id="IPR049551">
    <property type="entry name" value="PKS_DH_C"/>
</dbReference>
<dbReference type="InterPro" id="IPR016036">
    <property type="entry name" value="Malonyl_transacylase_ACP-bd"/>
</dbReference>